<gene>
    <name evidence="1" type="ORF">LCGC14_2383310</name>
</gene>
<evidence type="ECO:0000313" key="1">
    <source>
        <dbReference type="EMBL" id="KKL27621.1"/>
    </source>
</evidence>
<protein>
    <recommendedName>
        <fullName evidence="2">Ubiquitin-activating enzyme E1 FCCH domain-containing protein</fullName>
    </recommendedName>
</protein>
<comment type="caution">
    <text evidence="1">The sequence shown here is derived from an EMBL/GenBank/DDBJ whole genome shotgun (WGS) entry which is preliminary data.</text>
</comment>
<reference evidence="1" key="1">
    <citation type="journal article" date="2015" name="Nature">
        <title>Complex archaea that bridge the gap between prokaryotes and eukaryotes.</title>
        <authorList>
            <person name="Spang A."/>
            <person name="Saw J.H."/>
            <person name="Jorgensen S.L."/>
            <person name="Zaremba-Niedzwiedzka K."/>
            <person name="Martijn J."/>
            <person name="Lind A.E."/>
            <person name="van Eijk R."/>
            <person name="Schleper C."/>
            <person name="Guy L."/>
            <person name="Ettema T.J."/>
        </authorList>
    </citation>
    <scope>NUCLEOTIDE SEQUENCE</scope>
</reference>
<name>A0A0F9ECM0_9ZZZZ</name>
<proteinExistence type="predicted"/>
<sequence>MATIVLPSFSKGEISPTLHARVDTAVYRTSLAKARNCIIHPYGGISNRPGSVCIGPIKDHTVDTTRLFRFHLGDTDQYVLEFGDLYMRVIRNDAQVVNSGTTITAVTAAKPVVVTAAGHGLSNGDEVVLTSVGGMIEINNGRFIVRGVDTNTVELTHQVTGDNIDGVGFTAFTSGGTMAEVFELTTPYAAADLSTLKTVQSGNVITITHPTYAPRDLTRTGHNVWTLTTSTFAPAISAPTNLTATASTNTNFQVFHTRDQTVRYRVTSIADTDSYFEESLPITVTLTDSSDPPLNTLSWTAESAA</sequence>
<dbReference type="InterPro" id="IPR042302">
    <property type="entry name" value="E1_FCCH_sf"/>
</dbReference>
<feature type="non-terminal residue" evidence="1">
    <location>
        <position position="305"/>
    </location>
</feature>
<dbReference type="AlphaFoldDB" id="A0A0F9ECM0"/>
<dbReference type="Gene3D" id="2.40.30.180">
    <property type="entry name" value="Ubiquitin-activating enzyme E1, FCCH domain"/>
    <property type="match status" value="1"/>
</dbReference>
<accession>A0A0F9ECM0</accession>
<evidence type="ECO:0008006" key="2">
    <source>
        <dbReference type="Google" id="ProtNLM"/>
    </source>
</evidence>
<dbReference type="EMBL" id="LAZR01035395">
    <property type="protein sequence ID" value="KKL27621.1"/>
    <property type="molecule type" value="Genomic_DNA"/>
</dbReference>
<organism evidence="1">
    <name type="scientific">marine sediment metagenome</name>
    <dbReference type="NCBI Taxonomy" id="412755"/>
    <lineage>
        <taxon>unclassified sequences</taxon>
        <taxon>metagenomes</taxon>
        <taxon>ecological metagenomes</taxon>
    </lineage>
</organism>